<dbReference type="RefSeq" id="YP_009301091.1">
    <property type="nucleotide sequence ID" value="NC_031230.1"/>
</dbReference>
<dbReference type="GeneID" id="29124999"/>
<dbReference type="KEGG" id="vg:29124999"/>
<protein>
    <submittedName>
        <fullName evidence="1">Tail terminator</fullName>
    </submittedName>
</protein>
<dbReference type="EMBL" id="KU963248">
    <property type="protein sequence ID" value="AMS02581.1"/>
    <property type="molecule type" value="Genomic_DNA"/>
</dbReference>
<accession>A0A142K8Z8</accession>
<evidence type="ECO:0000313" key="2">
    <source>
        <dbReference type="Proteomes" id="UP000201371"/>
    </source>
</evidence>
<gene>
    <name evidence="1" type="primary">37</name>
    <name evidence="1" type="ORF">SEA_YVONNETASTIC_37</name>
</gene>
<dbReference type="Proteomes" id="UP000201371">
    <property type="component" value="Segment"/>
</dbReference>
<reference evidence="2" key="1">
    <citation type="submission" date="2016-03" db="EMBL/GenBank/DDBJ databases">
        <authorList>
            <person name="Ploux O."/>
        </authorList>
    </citation>
    <scope>NUCLEOTIDE SEQUENCE [LARGE SCALE GENOMIC DNA]</scope>
</reference>
<sequence>MDVEDIDPELMLMALLDDLGYTDTVIPEYKDFLEAEAEGSDKYWAGWDDILPIIVVNRLPAGGVTPDELQDRALMAVVVVGESRKHAHEVAKKVRKRILNGGHPFEITYTDEDGNQLGPFLIEPTSEVEPASLEPDIDPDNRFVEANYWMPISLRF</sequence>
<organism evidence="1 2">
    <name type="scientific">Gordonia phage Yvonnetastic</name>
    <dbReference type="NCBI Taxonomy" id="1821566"/>
    <lineage>
        <taxon>Viruses</taxon>
        <taxon>Duplodnaviria</taxon>
        <taxon>Heunggongvirae</taxon>
        <taxon>Uroviricota</taxon>
        <taxon>Caudoviricetes</taxon>
        <taxon>Yvonnevirus</taxon>
        <taxon>Yvonnevirus yvonnetastic</taxon>
        <taxon>Gordonia virus Yvonnetastic</taxon>
    </lineage>
</organism>
<proteinExistence type="predicted"/>
<evidence type="ECO:0000313" key="1">
    <source>
        <dbReference type="EMBL" id="AMS02581.1"/>
    </source>
</evidence>
<dbReference type="OrthoDB" id="17215at10239"/>
<name>A0A142K8Z8_9CAUD</name>
<keyword evidence="2" id="KW-1185">Reference proteome</keyword>